<name>A0A385UEQ2_9CAUD</name>
<evidence type="ECO:0008006" key="3">
    <source>
        <dbReference type="Google" id="ProtNLM"/>
    </source>
</evidence>
<sequence length="118" mass="11770">MAATNGFLQAVANAVAGLGNTISLHSADPGTTGGSELTGGGYARKTTAWGAAAMVGGSAVVTGSTVRFDVAANTSPTYYGVWNGSTFLYSRPLTPGVTINSAGPGQVDVTPTYTYSQS</sequence>
<dbReference type="Proteomes" id="UP000273282">
    <property type="component" value="Segment"/>
</dbReference>
<dbReference type="Pfam" id="PF23140">
    <property type="entry name" value="Gp80"/>
    <property type="match status" value="1"/>
</dbReference>
<dbReference type="EMBL" id="MH727549">
    <property type="protein sequence ID" value="AYB69370.1"/>
    <property type="molecule type" value="Genomic_DNA"/>
</dbReference>
<dbReference type="InterPro" id="IPR056908">
    <property type="entry name" value="Gp80-like"/>
</dbReference>
<organism evidence="1 2">
    <name type="scientific">Mycobacterium phage Gancho</name>
    <dbReference type="NCBI Taxonomy" id="2301613"/>
    <lineage>
        <taxon>Viruses</taxon>
        <taxon>Duplodnaviria</taxon>
        <taxon>Heunggongvirae</taxon>
        <taxon>Uroviricota</taxon>
        <taxon>Caudoviricetes</taxon>
        <taxon>Gilesvirus</taxon>
        <taxon>Gilesvirus giles</taxon>
    </lineage>
</organism>
<accession>A0A385UEQ2</accession>
<gene>
    <name evidence="1" type="primary">27</name>
    <name evidence="1" type="ORF">SEA_GANCHO_27</name>
</gene>
<evidence type="ECO:0000313" key="1">
    <source>
        <dbReference type="EMBL" id="AYB69370.1"/>
    </source>
</evidence>
<protein>
    <recommendedName>
        <fullName evidence="3">Minor tail protein</fullName>
    </recommendedName>
</protein>
<proteinExistence type="predicted"/>
<reference evidence="1 2" key="1">
    <citation type="submission" date="2018-08" db="EMBL/GenBank/DDBJ databases">
        <authorList>
            <person name="Ponder J.K."/>
            <person name="Bai Y."/>
            <person name="Zhang J."/>
            <person name="Jiang H."/>
            <person name="Camp R.W."/>
            <person name="Howard K.A."/>
            <person name="Garcia M.A."/>
            <person name="Hibshamn G.N."/>
            <person name="Valenteen J.P."/>
            <person name="Fillman C.L."/>
            <person name="Guild N.A."/>
            <person name="Molloy S.D."/>
            <person name="Garlena R.A."/>
            <person name="Russell D.A."/>
            <person name="Pope W.H."/>
            <person name="Jacobs-Sera D."/>
            <person name="Hatfull G.F."/>
        </authorList>
    </citation>
    <scope>NUCLEOTIDE SEQUENCE [LARGE SCALE GENOMIC DNA]</scope>
</reference>
<evidence type="ECO:0000313" key="2">
    <source>
        <dbReference type="Proteomes" id="UP000273282"/>
    </source>
</evidence>